<feature type="transmembrane region" description="Helical" evidence="10">
    <location>
        <begin position="143"/>
        <end position="164"/>
    </location>
</feature>
<keyword evidence="6 10" id="KW-1133">Transmembrane helix</keyword>
<keyword evidence="4 10" id="KW-0812">Transmembrane</keyword>
<dbReference type="Pfam" id="PF02949">
    <property type="entry name" value="7tm_6"/>
    <property type="match status" value="1"/>
</dbReference>
<dbReference type="AlphaFoldDB" id="A0A7G4KBV1"/>
<feature type="transmembrane region" description="Helical" evidence="10">
    <location>
        <begin position="20"/>
        <end position="37"/>
    </location>
</feature>
<evidence type="ECO:0000256" key="2">
    <source>
        <dbReference type="ARBA" id="ARBA00022475"/>
    </source>
</evidence>
<evidence type="ECO:0000256" key="9">
    <source>
        <dbReference type="ARBA" id="ARBA00023224"/>
    </source>
</evidence>
<gene>
    <name evidence="11" type="primary">OR22</name>
</gene>
<reference evidence="11" key="1">
    <citation type="submission" date="2019-09" db="EMBL/GenBank/DDBJ databases">
        <authorList>
            <person name="Yang H."/>
        </authorList>
    </citation>
    <scope>NUCLEOTIDE SEQUENCE</scope>
</reference>
<dbReference type="GO" id="GO:0005549">
    <property type="term" value="F:odorant binding"/>
    <property type="evidence" value="ECO:0007669"/>
    <property type="project" value="InterPro"/>
</dbReference>
<evidence type="ECO:0000256" key="10">
    <source>
        <dbReference type="RuleBase" id="RU351113"/>
    </source>
</evidence>
<comment type="subcellular location">
    <subcellularLocation>
        <location evidence="1 10">Cell membrane</location>
        <topology evidence="1 10">Multi-pass membrane protein</topology>
    </subcellularLocation>
</comment>
<feature type="transmembrane region" description="Helical" evidence="10">
    <location>
        <begin position="83"/>
        <end position="99"/>
    </location>
</feature>
<dbReference type="GO" id="GO:0005886">
    <property type="term" value="C:plasma membrane"/>
    <property type="evidence" value="ECO:0007669"/>
    <property type="project" value="UniProtKB-SubCell"/>
</dbReference>
<evidence type="ECO:0000256" key="3">
    <source>
        <dbReference type="ARBA" id="ARBA00022606"/>
    </source>
</evidence>
<dbReference type="PANTHER" id="PTHR21137:SF35">
    <property type="entry name" value="ODORANT RECEPTOR 19A-RELATED"/>
    <property type="match status" value="1"/>
</dbReference>
<dbReference type="GO" id="GO:0004984">
    <property type="term" value="F:olfactory receptor activity"/>
    <property type="evidence" value="ECO:0007669"/>
    <property type="project" value="InterPro"/>
</dbReference>
<evidence type="ECO:0000256" key="7">
    <source>
        <dbReference type="ARBA" id="ARBA00023136"/>
    </source>
</evidence>
<organism evidence="11">
    <name type="scientific">Histia rhodope</name>
    <dbReference type="NCBI Taxonomy" id="1453155"/>
    <lineage>
        <taxon>Eukaryota</taxon>
        <taxon>Metazoa</taxon>
        <taxon>Ecdysozoa</taxon>
        <taxon>Arthropoda</taxon>
        <taxon>Hexapoda</taxon>
        <taxon>Insecta</taxon>
        <taxon>Pterygota</taxon>
        <taxon>Neoptera</taxon>
        <taxon>Endopterygota</taxon>
        <taxon>Lepidoptera</taxon>
        <taxon>Glossata</taxon>
        <taxon>Ditrysia</taxon>
        <taxon>Zygaenoidea</taxon>
        <taxon>Zygaenidae</taxon>
        <taxon>Chalcosiinae</taxon>
        <taxon>Histia</taxon>
    </lineage>
</organism>
<feature type="transmembrane region" description="Helical" evidence="10">
    <location>
        <begin position="303"/>
        <end position="324"/>
    </location>
</feature>
<evidence type="ECO:0000256" key="4">
    <source>
        <dbReference type="ARBA" id="ARBA00022692"/>
    </source>
</evidence>
<sequence>MLNDEGSFDVNEKFKPFHETYKIFTYIMTMGLIYPNPKTEKIRLKLILFAILFVSPLLFLIGYDVYKCCLRHDIVNIIRHSTVAGPIVFILLKIMSFYYNRDLVKELIDEINRDHVRYNKLPTKYQDIVEKSLRYHKTTEKRWVACVSISSFLFVIMATVFTIYSQIFDAEPMKYMIHEIDAPTIESIIGWPYYEIMFVYESYVSIYFVLNFSGFDGFFGVVINHACLKIKIFCNAFSDALKESNEDEIMRLIHEIIRDQCKMFSFVNTILAVFSSWFVCILIVALALICNCMYLVIQGHGFDIRYIVFTIATIIHIFMPCWYASKLKSMSQESSTMAYFSGWEDVPIPRVRRTLMFFMARGQVPLQIEALNIIKFDMELFVSIMRTSYTMLTLLQSSS</sequence>
<evidence type="ECO:0000256" key="8">
    <source>
        <dbReference type="ARBA" id="ARBA00023170"/>
    </source>
</evidence>
<feature type="transmembrane region" description="Helical" evidence="10">
    <location>
        <begin position="44"/>
        <end position="63"/>
    </location>
</feature>
<dbReference type="GO" id="GO:0007165">
    <property type="term" value="P:signal transduction"/>
    <property type="evidence" value="ECO:0007669"/>
    <property type="project" value="UniProtKB-KW"/>
</dbReference>
<comment type="similarity">
    <text evidence="10">Belongs to the insect chemoreceptor superfamily. Heteromeric odorant receptor channel (TC 1.A.69) family.</text>
</comment>
<keyword evidence="3 10" id="KW-0716">Sensory transduction</keyword>
<dbReference type="PANTHER" id="PTHR21137">
    <property type="entry name" value="ODORANT RECEPTOR"/>
    <property type="match status" value="1"/>
</dbReference>
<keyword evidence="8 10" id="KW-0675">Receptor</keyword>
<evidence type="ECO:0000256" key="5">
    <source>
        <dbReference type="ARBA" id="ARBA00022725"/>
    </source>
</evidence>
<keyword evidence="9 10" id="KW-0807">Transducer</keyword>
<keyword evidence="2" id="KW-1003">Cell membrane</keyword>
<dbReference type="InterPro" id="IPR004117">
    <property type="entry name" value="7tm6_olfct_rcpt"/>
</dbReference>
<keyword evidence="7 10" id="KW-0472">Membrane</keyword>
<dbReference type="EMBL" id="MN515189">
    <property type="protein sequence ID" value="QMS80337.1"/>
    <property type="molecule type" value="mRNA"/>
</dbReference>
<evidence type="ECO:0000256" key="6">
    <source>
        <dbReference type="ARBA" id="ARBA00022989"/>
    </source>
</evidence>
<keyword evidence="5 10" id="KW-0552">Olfaction</keyword>
<accession>A0A7G4KBV1</accession>
<name>A0A7G4KBV1_9NEOP</name>
<protein>
    <recommendedName>
        <fullName evidence="10">Odorant receptor</fullName>
    </recommendedName>
</protein>
<evidence type="ECO:0000256" key="1">
    <source>
        <dbReference type="ARBA" id="ARBA00004651"/>
    </source>
</evidence>
<feature type="transmembrane region" description="Helical" evidence="10">
    <location>
        <begin position="270"/>
        <end position="297"/>
    </location>
</feature>
<proteinExistence type="evidence at transcript level"/>
<evidence type="ECO:0000313" key="11">
    <source>
        <dbReference type="EMBL" id="QMS80337.1"/>
    </source>
</evidence>
<feature type="transmembrane region" description="Helical" evidence="10">
    <location>
        <begin position="204"/>
        <end position="223"/>
    </location>
</feature>